<evidence type="ECO:0000313" key="2">
    <source>
        <dbReference type="EMBL" id="SDZ86318.1"/>
    </source>
</evidence>
<evidence type="ECO:0000259" key="1">
    <source>
        <dbReference type="Pfam" id="PF09968"/>
    </source>
</evidence>
<keyword evidence="3" id="KW-1185">Reference proteome</keyword>
<dbReference type="AlphaFoldDB" id="A0A1H3WJE1"/>
<dbReference type="Gene3D" id="1.20.1260.10">
    <property type="match status" value="1"/>
</dbReference>
<dbReference type="STRING" id="571932.SAMN05421743_101456"/>
<dbReference type="Pfam" id="PF09968">
    <property type="entry name" value="DUF2202"/>
    <property type="match status" value="1"/>
</dbReference>
<dbReference type="CDD" id="cd01048">
    <property type="entry name" value="Ferritin_like_AB2"/>
    <property type="match status" value="1"/>
</dbReference>
<dbReference type="OrthoDB" id="573482at2"/>
<dbReference type="SUPFAM" id="SSF47240">
    <property type="entry name" value="Ferritin-like"/>
    <property type="match status" value="1"/>
</dbReference>
<feature type="domain" description="DUF2202" evidence="1">
    <location>
        <begin position="37"/>
        <end position="157"/>
    </location>
</feature>
<dbReference type="EMBL" id="FNQR01000001">
    <property type="protein sequence ID" value="SDZ86318.1"/>
    <property type="molecule type" value="Genomic_DNA"/>
</dbReference>
<dbReference type="InterPro" id="IPR009078">
    <property type="entry name" value="Ferritin-like_SF"/>
</dbReference>
<name>A0A1H3WJE1_9BACI</name>
<dbReference type="Proteomes" id="UP000198584">
    <property type="component" value="Unassembled WGS sequence"/>
</dbReference>
<gene>
    <name evidence="2" type="ORF">SAMN05421743_101456</name>
</gene>
<dbReference type="RefSeq" id="WP_093041851.1">
    <property type="nucleotide sequence ID" value="NZ_FNQR01000001.1"/>
</dbReference>
<dbReference type="InterPro" id="IPR012347">
    <property type="entry name" value="Ferritin-like"/>
</dbReference>
<proteinExistence type="predicted"/>
<protein>
    <recommendedName>
        <fullName evidence="1">DUF2202 domain-containing protein</fullName>
    </recommendedName>
</protein>
<dbReference type="InterPro" id="IPR019243">
    <property type="entry name" value="DUF2202"/>
</dbReference>
<reference evidence="2 3" key="1">
    <citation type="submission" date="2016-10" db="EMBL/GenBank/DDBJ databases">
        <authorList>
            <person name="de Groot N.N."/>
        </authorList>
    </citation>
    <scope>NUCLEOTIDE SEQUENCE [LARGE SCALE GENOMIC DNA]</scope>
    <source>
        <strain evidence="2 3">CCM7597</strain>
    </source>
</reference>
<sequence length="163" mass="18637">MYRNLFQGAYPFDERQTTAEYGAKGALNATSLNLPQMLTYAIQDEYLAQARYRDVLNNFGYVRQFANIQQAELRHIQALLPLFQRYQVPVPADISETFVSTPASVKQAFAGAVQAEIDNISMYNKFLSYMLPKDVRMVFTNLRNASMNHLAAFERGLARDLHE</sequence>
<organism evidence="2 3">
    <name type="scientific">Thalassobacillus cyri</name>
    <dbReference type="NCBI Taxonomy" id="571932"/>
    <lineage>
        <taxon>Bacteria</taxon>
        <taxon>Bacillati</taxon>
        <taxon>Bacillota</taxon>
        <taxon>Bacilli</taxon>
        <taxon>Bacillales</taxon>
        <taxon>Bacillaceae</taxon>
        <taxon>Thalassobacillus</taxon>
    </lineage>
</organism>
<evidence type="ECO:0000313" key="3">
    <source>
        <dbReference type="Proteomes" id="UP000198584"/>
    </source>
</evidence>
<accession>A0A1H3WJE1</accession>